<keyword evidence="2" id="KW-0472">Membrane</keyword>
<dbReference type="EMBL" id="CP002502">
    <property type="protein sequence ID" value="AET40763.1"/>
    <property type="molecule type" value="Genomic_DNA"/>
</dbReference>
<keyword evidence="2" id="KW-0812">Transmembrane</keyword>
<dbReference type="GO" id="GO:0071230">
    <property type="term" value="P:cellular response to amino acid stimulus"/>
    <property type="evidence" value="ECO:0007669"/>
    <property type="project" value="EnsemblFungi"/>
</dbReference>
<dbReference type="FunCoup" id="G8JUI3">
    <property type="interactions" value="13"/>
</dbReference>
<proteinExistence type="predicted"/>
<dbReference type="InParanoid" id="G8JUI3"/>
<feature type="transmembrane region" description="Helical" evidence="2">
    <location>
        <begin position="203"/>
        <end position="230"/>
    </location>
</feature>
<dbReference type="HOGENOM" id="CLU_1077589_0_0_1"/>
<evidence type="ECO:0000313" key="3">
    <source>
        <dbReference type="EMBL" id="AET40763.1"/>
    </source>
</evidence>
<dbReference type="GeneID" id="11469145"/>
<evidence type="ECO:0000256" key="1">
    <source>
        <dbReference type="SAM" id="MobiDB-lite"/>
    </source>
</evidence>
<dbReference type="GO" id="GO:0097658">
    <property type="term" value="C:Asi complex"/>
    <property type="evidence" value="ECO:0007669"/>
    <property type="project" value="EnsemblFungi"/>
</dbReference>
<evidence type="ECO:0000256" key="2">
    <source>
        <dbReference type="SAM" id="Phobius"/>
    </source>
</evidence>
<keyword evidence="2" id="KW-1133">Transmembrane helix</keyword>
<feature type="transmembrane region" description="Helical" evidence="2">
    <location>
        <begin position="95"/>
        <end position="118"/>
    </location>
</feature>
<gene>
    <name evidence="3" type="ordered locus">Ecym_6388</name>
</gene>
<dbReference type="RefSeq" id="XP_003647580.1">
    <property type="nucleotide sequence ID" value="XM_003647532.1"/>
</dbReference>
<feature type="compositionally biased region" description="Basic and acidic residues" evidence="1">
    <location>
        <begin position="1"/>
        <end position="11"/>
    </location>
</feature>
<sequence length="251" mass="29528">MEQLDSSHSDLEMSGDEEEPDLYQLFMEESQRDQSPVDEQAGLDIQILLLEALQREHERNEQLGMRSIRGFGGEEDWPPFIRRRPQLRNFLRNQILLDHILIALLFPFSLFNILRALFSELTFSEYDFYIDILQYLRRISVVDATGKSLLLYTDSLGLLVKFHNVVVFYTRHIYYLLNAVLGDLKWTAHLYTFFVRVNTISLYLAYGFLTSSYLCFAAFFFTLCFGMTVIKRYKGVERIISQIYQNTEGLF</sequence>
<dbReference type="AlphaFoldDB" id="G8JUI3"/>
<dbReference type="OMA" id="RYKGVHR"/>
<organism evidence="3 4">
    <name type="scientific">Eremothecium cymbalariae (strain CBS 270.75 / DBVPG 7215 / KCTC 17166 / NRRL Y-17582)</name>
    <name type="common">Yeast</name>
    <dbReference type="NCBI Taxonomy" id="931890"/>
    <lineage>
        <taxon>Eukaryota</taxon>
        <taxon>Fungi</taxon>
        <taxon>Dikarya</taxon>
        <taxon>Ascomycota</taxon>
        <taxon>Saccharomycotina</taxon>
        <taxon>Saccharomycetes</taxon>
        <taxon>Saccharomycetales</taxon>
        <taxon>Saccharomycetaceae</taxon>
        <taxon>Eremothecium</taxon>
    </lineage>
</organism>
<name>G8JUI3_ERECY</name>
<feature type="region of interest" description="Disordered" evidence="1">
    <location>
        <begin position="1"/>
        <end position="25"/>
    </location>
</feature>
<dbReference type="Proteomes" id="UP000006790">
    <property type="component" value="Chromosome 6"/>
</dbReference>
<dbReference type="GO" id="GO:0043161">
    <property type="term" value="P:proteasome-mediated ubiquitin-dependent protein catabolic process"/>
    <property type="evidence" value="ECO:0007669"/>
    <property type="project" value="EnsemblFungi"/>
</dbReference>
<evidence type="ECO:0000313" key="4">
    <source>
        <dbReference type="Proteomes" id="UP000006790"/>
    </source>
</evidence>
<keyword evidence="4" id="KW-1185">Reference proteome</keyword>
<dbReference type="OrthoDB" id="4060403at2759"/>
<dbReference type="eggNOG" id="ENOG502RZCQ">
    <property type="taxonomic scope" value="Eukaryota"/>
</dbReference>
<protein>
    <submittedName>
        <fullName evidence="3">Uncharacterized protein</fullName>
    </submittedName>
</protein>
<dbReference type="KEGG" id="erc:Ecym_6388"/>
<accession>G8JUI3</accession>
<reference evidence="4" key="1">
    <citation type="journal article" date="2012" name="G3 (Bethesda)">
        <title>Pichia sorbitophila, an interspecies yeast hybrid reveals early steps of genome resolution following polyploidization.</title>
        <authorList>
            <person name="Leh Louis V."/>
            <person name="Despons L."/>
            <person name="Friedrich A."/>
            <person name="Martin T."/>
            <person name="Durrens P."/>
            <person name="Casaregola S."/>
            <person name="Neuveglise C."/>
            <person name="Fairhead C."/>
            <person name="Marck C."/>
            <person name="Cruz J.A."/>
            <person name="Straub M.L."/>
            <person name="Kugler V."/>
            <person name="Sacerdot C."/>
            <person name="Uzunov Z."/>
            <person name="Thierry A."/>
            <person name="Weiss S."/>
            <person name="Bleykasten C."/>
            <person name="De Montigny J."/>
            <person name="Jacques N."/>
            <person name="Jung P."/>
            <person name="Lemaire M."/>
            <person name="Mallet S."/>
            <person name="Morel G."/>
            <person name="Richard G.F."/>
            <person name="Sarkar A."/>
            <person name="Savel G."/>
            <person name="Schacherer J."/>
            <person name="Seret M.L."/>
            <person name="Talla E."/>
            <person name="Samson G."/>
            <person name="Jubin C."/>
            <person name="Poulain J."/>
            <person name="Vacherie B."/>
            <person name="Barbe V."/>
            <person name="Pelletier E."/>
            <person name="Sherman D.J."/>
            <person name="Westhof E."/>
            <person name="Weissenbach J."/>
            <person name="Baret P.V."/>
            <person name="Wincker P."/>
            <person name="Gaillardin C."/>
            <person name="Dujon B."/>
            <person name="Souciet J.L."/>
        </authorList>
    </citation>
    <scope>NUCLEOTIDE SEQUENCE [LARGE SCALE GENOMIC DNA]</scope>
    <source>
        <strain evidence="4">CBS 270.75 / DBVPG 7215 / KCTC 17166 / NRRL Y-17582</strain>
    </source>
</reference>